<dbReference type="AlphaFoldDB" id="A0A0C2YBD2"/>
<dbReference type="EMBL" id="KN831770">
    <property type="protein sequence ID" value="KIM47113.1"/>
    <property type="molecule type" value="Genomic_DNA"/>
</dbReference>
<dbReference type="Proteomes" id="UP000053424">
    <property type="component" value="Unassembled WGS sequence"/>
</dbReference>
<accession>A0A0C2YBD2</accession>
<evidence type="ECO:0000313" key="1">
    <source>
        <dbReference type="EMBL" id="KIM47113.1"/>
    </source>
</evidence>
<dbReference type="HOGENOM" id="CLU_178688_0_0_1"/>
<organism evidence="1 2">
    <name type="scientific">Hebeloma cylindrosporum</name>
    <dbReference type="NCBI Taxonomy" id="76867"/>
    <lineage>
        <taxon>Eukaryota</taxon>
        <taxon>Fungi</taxon>
        <taxon>Dikarya</taxon>
        <taxon>Basidiomycota</taxon>
        <taxon>Agaricomycotina</taxon>
        <taxon>Agaricomycetes</taxon>
        <taxon>Agaricomycetidae</taxon>
        <taxon>Agaricales</taxon>
        <taxon>Agaricineae</taxon>
        <taxon>Hymenogastraceae</taxon>
        <taxon>Hebeloma</taxon>
    </lineage>
</organism>
<reference evidence="2" key="2">
    <citation type="submission" date="2015-01" db="EMBL/GenBank/DDBJ databases">
        <title>Evolutionary Origins and Diversification of the Mycorrhizal Mutualists.</title>
        <authorList>
            <consortium name="DOE Joint Genome Institute"/>
            <consortium name="Mycorrhizal Genomics Consortium"/>
            <person name="Kohler A."/>
            <person name="Kuo A."/>
            <person name="Nagy L.G."/>
            <person name="Floudas D."/>
            <person name="Copeland A."/>
            <person name="Barry K.W."/>
            <person name="Cichocki N."/>
            <person name="Veneault-Fourrey C."/>
            <person name="LaButti K."/>
            <person name="Lindquist E.A."/>
            <person name="Lipzen A."/>
            <person name="Lundell T."/>
            <person name="Morin E."/>
            <person name="Murat C."/>
            <person name="Riley R."/>
            <person name="Ohm R."/>
            <person name="Sun H."/>
            <person name="Tunlid A."/>
            <person name="Henrissat B."/>
            <person name="Grigoriev I.V."/>
            <person name="Hibbett D.S."/>
            <person name="Martin F."/>
        </authorList>
    </citation>
    <scope>NUCLEOTIDE SEQUENCE [LARGE SCALE GENOMIC DNA]</scope>
    <source>
        <strain evidence="2">h7</strain>
    </source>
</reference>
<evidence type="ECO:0000313" key="2">
    <source>
        <dbReference type="Proteomes" id="UP000053424"/>
    </source>
</evidence>
<proteinExistence type="predicted"/>
<reference evidence="1 2" key="1">
    <citation type="submission" date="2014-04" db="EMBL/GenBank/DDBJ databases">
        <authorList>
            <consortium name="DOE Joint Genome Institute"/>
            <person name="Kuo A."/>
            <person name="Gay G."/>
            <person name="Dore J."/>
            <person name="Kohler A."/>
            <person name="Nagy L.G."/>
            <person name="Floudas D."/>
            <person name="Copeland A."/>
            <person name="Barry K.W."/>
            <person name="Cichocki N."/>
            <person name="Veneault-Fourrey C."/>
            <person name="LaButti K."/>
            <person name="Lindquist E.A."/>
            <person name="Lipzen A."/>
            <person name="Lundell T."/>
            <person name="Morin E."/>
            <person name="Murat C."/>
            <person name="Sun H."/>
            <person name="Tunlid A."/>
            <person name="Henrissat B."/>
            <person name="Grigoriev I.V."/>
            <person name="Hibbett D.S."/>
            <person name="Martin F."/>
            <person name="Nordberg H.P."/>
            <person name="Cantor M.N."/>
            <person name="Hua S.X."/>
        </authorList>
    </citation>
    <scope>NUCLEOTIDE SEQUENCE [LARGE SCALE GENOMIC DNA]</scope>
    <source>
        <strain evidence="2">h7</strain>
    </source>
</reference>
<name>A0A0C2YBD2_HEBCY</name>
<keyword evidence="2" id="KW-1185">Reference proteome</keyword>
<feature type="non-terminal residue" evidence="1">
    <location>
        <position position="74"/>
    </location>
</feature>
<sequence length="74" mass="8354">MPSNLPDITPDKAIRLTKPLEFTARVWARPAPPPLLPRRGRALSNVLVRMREFDRLMALGNNGTEIEFSRRASA</sequence>
<protein>
    <submittedName>
        <fullName evidence="1">Uncharacterized protein</fullName>
    </submittedName>
</protein>
<gene>
    <name evidence="1" type="ORF">M413DRAFT_440645</name>
</gene>